<dbReference type="CDD" id="cd04661">
    <property type="entry name" value="NUDIX_MRP_L46"/>
    <property type="match status" value="1"/>
</dbReference>
<dbReference type="AlphaFoldDB" id="R7YRG1"/>
<dbReference type="GO" id="GO:0005743">
    <property type="term" value="C:mitochondrial inner membrane"/>
    <property type="evidence" value="ECO:0007669"/>
    <property type="project" value="UniProtKB-ARBA"/>
</dbReference>
<sequence>MNAGQKSARQLASRSSWRPQDPICLSCRISRRRHASSAAAAAVEQPAPLQTIPPATSTSSPPQAYALKAGVVLCRPPQITRDLQPFEKAFFLYQRRLNERLALPFTRYFYFKKDTPADIEWKRKAKTRLTAARDIGVYHAYGKEGWNDEVLVGAKESEPEWQVEALLKDMEVPAAGEASAGAQAGAMVEKREEVERPMSRVTEADRRGDVKSLDRLLQRSLYLVVKNGEGRWTFPCDRLIGREGLHLAAERILVQAGGVNMNTWVVGNAPIGYFHADFPKGIMNEEKNVEEVGEKVFFMKARIMAGQANLEQNKFGLQDFKWLAKEELEKTVTARYWSAIRNMLADR</sequence>
<dbReference type="InterPro" id="IPR033650">
    <property type="entry name" value="Ribosomal_mL46_NUDIX"/>
</dbReference>
<accession>R7YRG1</accession>
<keyword evidence="5" id="KW-0496">Mitochondrion</keyword>
<evidence type="ECO:0000256" key="5">
    <source>
        <dbReference type="ARBA" id="ARBA00023128"/>
    </source>
</evidence>
<dbReference type="PANTHER" id="PTHR13124:SF12">
    <property type="entry name" value="LARGE RIBOSOMAL SUBUNIT PROTEIN ML46"/>
    <property type="match status" value="1"/>
</dbReference>
<keyword evidence="3" id="KW-0809">Transit peptide</keyword>
<dbReference type="Proteomes" id="UP000016924">
    <property type="component" value="Unassembled WGS sequence"/>
</dbReference>
<protein>
    <recommendedName>
        <fullName evidence="7">Large ribosomal subunit protein mL46</fullName>
    </recommendedName>
</protein>
<dbReference type="Gene3D" id="3.90.79.10">
    <property type="entry name" value="Nucleoside Triphosphate Pyrophosphohydrolase"/>
    <property type="match status" value="1"/>
</dbReference>
<evidence type="ECO:0000259" key="9">
    <source>
        <dbReference type="Pfam" id="PF11788"/>
    </source>
</evidence>
<feature type="compositionally biased region" description="Basic and acidic residues" evidence="8">
    <location>
        <begin position="188"/>
        <end position="200"/>
    </location>
</feature>
<dbReference type="RefSeq" id="XP_007779716.1">
    <property type="nucleotide sequence ID" value="XM_007781526.1"/>
</dbReference>
<comment type="subcellular location">
    <subcellularLocation>
        <location evidence="1">Mitochondrion</location>
    </subcellularLocation>
</comment>
<comment type="similarity">
    <text evidence="2">Belongs to the mitochondrion-specific ribosomal protein mL46 family.</text>
</comment>
<keyword evidence="4" id="KW-0689">Ribosomal protein</keyword>
<evidence type="ECO:0000256" key="1">
    <source>
        <dbReference type="ARBA" id="ARBA00004173"/>
    </source>
</evidence>
<dbReference type="OMA" id="HPFENAF"/>
<dbReference type="GO" id="GO:0003735">
    <property type="term" value="F:structural constituent of ribosome"/>
    <property type="evidence" value="ECO:0007669"/>
    <property type="project" value="InterPro"/>
</dbReference>
<dbReference type="HOGENOM" id="CLU_040204_1_1_1"/>
<evidence type="ECO:0000256" key="3">
    <source>
        <dbReference type="ARBA" id="ARBA00022946"/>
    </source>
</evidence>
<dbReference type="STRING" id="1168221.R7YRG1"/>
<evidence type="ECO:0000256" key="2">
    <source>
        <dbReference type="ARBA" id="ARBA00009070"/>
    </source>
</evidence>
<dbReference type="Pfam" id="PF11788">
    <property type="entry name" value="MRP-L46"/>
    <property type="match status" value="1"/>
</dbReference>
<proteinExistence type="inferred from homology"/>
<dbReference type="InterPro" id="IPR040008">
    <property type="entry name" value="Ribosomal_mL46"/>
</dbReference>
<reference evidence="11" key="1">
    <citation type="submission" date="2012-06" db="EMBL/GenBank/DDBJ databases">
        <title>The genome sequence of Coniosporium apollinis CBS 100218.</title>
        <authorList>
            <consortium name="The Broad Institute Genome Sequencing Platform"/>
            <person name="Cuomo C."/>
            <person name="Gorbushina A."/>
            <person name="Noack S."/>
            <person name="Walker B."/>
            <person name="Young S.K."/>
            <person name="Zeng Q."/>
            <person name="Gargeya S."/>
            <person name="Fitzgerald M."/>
            <person name="Haas B."/>
            <person name="Abouelleil A."/>
            <person name="Alvarado L."/>
            <person name="Arachchi H.M."/>
            <person name="Berlin A.M."/>
            <person name="Chapman S.B."/>
            <person name="Goldberg J."/>
            <person name="Griggs A."/>
            <person name="Gujja S."/>
            <person name="Hansen M."/>
            <person name="Howarth C."/>
            <person name="Imamovic A."/>
            <person name="Larimer J."/>
            <person name="McCowan C."/>
            <person name="Montmayeur A."/>
            <person name="Murphy C."/>
            <person name="Neiman D."/>
            <person name="Pearson M."/>
            <person name="Priest M."/>
            <person name="Roberts A."/>
            <person name="Saif S."/>
            <person name="Shea T."/>
            <person name="Sisk P."/>
            <person name="Sykes S."/>
            <person name="Wortman J."/>
            <person name="Nusbaum C."/>
            <person name="Birren B."/>
        </authorList>
    </citation>
    <scope>NUCLEOTIDE SEQUENCE [LARGE SCALE GENOMIC DNA]</scope>
    <source>
        <strain evidence="11">CBS 100218</strain>
    </source>
</reference>
<evidence type="ECO:0000256" key="4">
    <source>
        <dbReference type="ARBA" id="ARBA00022980"/>
    </source>
</evidence>
<feature type="region of interest" description="Disordered" evidence="8">
    <location>
        <begin position="40"/>
        <end position="61"/>
    </location>
</feature>
<evidence type="ECO:0000256" key="8">
    <source>
        <dbReference type="SAM" id="MobiDB-lite"/>
    </source>
</evidence>
<evidence type="ECO:0000256" key="6">
    <source>
        <dbReference type="ARBA" id="ARBA00023274"/>
    </source>
</evidence>
<gene>
    <name evidence="10" type="ORF">W97_03630</name>
</gene>
<feature type="domain" description="Large ribosomal subunit protein mL46 N-terminal" evidence="9">
    <location>
        <begin position="65"/>
        <end position="205"/>
    </location>
</feature>
<dbReference type="EMBL" id="JH767568">
    <property type="protein sequence ID" value="EON64399.1"/>
    <property type="molecule type" value="Genomic_DNA"/>
</dbReference>
<dbReference type="FunFam" id="3.90.79.10:FF:000018">
    <property type="entry name" value="39S ribosomal protein L46, mitochondrial"/>
    <property type="match status" value="1"/>
</dbReference>
<organism evidence="10 11">
    <name type="scientific">Coniosporium apollinis (strain CBS 100218)</name>
    <name type="common">Rock-inhabiting black yeast</name>
    <dbReference type="NCBI Taxonomy" id="1168221"/>
    <lineage>
        <taxon>Eukaryota</taxon>
        <taxon>Fungi</taxon>
        <taxon>Dikarya</taxon>
        <taxon>Ascomycota</taxon>
        <taxon>Pezizomycotina</taxon>
        <taxon>Dothideomycetes</taxon>
        <taxon>Dothideomycetes incertae sedis</taxon>
        <taxon>Coniosporium</taxon>
    </lineage>
</organism>
<evidence type="ECO:0000256" key="7">
    <source>
        <dbReference type="ARBA" id="ARBA00035190"/>
    </source>
</evidence>
<dbReference type="GeneID" id="19900941"/>
<keyword evidence="11" id="KW-1185">Reference proteome</keyword>
<keyword evidence="6" id="KW-0687">Ribonucleoprotein</keyword>
<evidence type="ECO:0000313" key="10">
    <source>
        <dbReference type="EMBL" id="EON64399.1"/>
    </source>
</evidence>
<dbReference type="OrthoDB" id="414075at2759"/>
<dbReference type="eggNOG" id="KOG4548">
    <property type="taxonomic scope" value="Eukaryota"/>
</dbReference>
<dbReference type="PANTHER" id="PTHR13124">
    <property type="entry name" value="39S RIBOSOMAL PROTEIN L46, MITOCHONDRIAL PRECURSOR-RELATED"/>
    <property type="match status" value="1"/>
</dbReference>
<evidence type="ECO:0000313" key="11">
    <source>
        <dbReference type="Proteomes" id="UP000016924"/>
    </source>
</evidence>
<feature type="compositionally biased region" description="Low complexity" evidence="8">
    <location>
        <begin position="52"/>
        <end position="61"/>
    </location>
</feature>
<dbReference type="InterPro" id="IPR021757">
    <property type="entry name" value="Ribosomal_mL46_N"/>
</dbReference>
<feature type="region of interest" description="Disordered" evidence="8">
    <location>
        <begin position="181"/>
        <end position="200"/>
    </location>
</feature>
<dbReference type="GO" id="GO:0005762">
    <property type="term" value="C:mitochondrial large ribosomal subunit"/>
    <property type="evidence" value="ECO:0007669"/>
    <property type="project" value="TreeGrafter"/>
</dbReference>
<name>R7YRG1_CONA1</name>